<evidence type="ECO:0000313" key="2">
    <source>
        <dbReference type="Proteomes" id="UP001157034"/>
    </source>
</evidence>
<keyword evidence="2" id="KW-1185">Reference proteome</keyword>
<comment type="caution">
    <text evidence="1">The sequence shown here is derived from an EMBL/GenBank/DDBJ whole genome shotgun (WGS) entry which is preliminary data.</text>
</comment>
<dbReference type="Proteomes" id="UP001157034">
    <property type="component" value="Unassembled WGS sequence"/>
</dbReference>
<evidence type="ECO:0000313" key="1">
    <source>
        <dbReference type="EMBL" id="GMA94857.1"/>
    </source>
</evidence>
<organism evidence="1 2">
    <name type="scientific">Pseudolysinimonas kribbensis</name>
    <dbReference type="NCBI Taxonomy" id="433641"/>
    <lineage>
        <taxon>Bacteria</taxon>
        <taxon>Bacillati</taxon>
        <taxon>Actinomycetota</taxon>
        <taxon>Actinomycetes</taxon>
        <taxon>Micrococcales</taxon>
        <taxon>Microbacteriaceae</taxon>
        <taxon>Pseudolysinimonas</taxon>
    </lineage>
</organism>
<protein>
    <submittedName>
        <fullName evidence="1">Uncharacterized protein</fullName>
    </submittedName>
</protein>
<proteinExistence type="predicted"/>
<gene>
    <name evidence="1" type="ORF">GCM10025881_16810</name>
</gene>
<accession>A0ABQ6K2K3</accession>
<reference evidence="2" key="1">
    <citation type="journal article" date="2019" name="Int. J. Syst. Evol. Microbiol.">
        <title>The Global Catalogue of Microorganisms (GCM) 10K type strain sequencing project: providing services to taxonomists for standard genome sequencing and annotation.</title>
        <authorList>
            <consortium name="The Broad Institute Genomics Platform"/>
            <consortium name="The Broad Institute Genome Sequencing Center for Infectious Disease"/>
            <person name="Wu L."/>
            <person name="Ma J."/>
        </authorList>
    </citation>
    <scope>NUCLEOTIDE SEQUENCE [LARGE SCALE GENOMIC DNA]</scope>
    <source>
        <strain evidence="2">NBRC 108894</strain>
    </source>
</reference>
<name>A0ABQ6K2K3_9MICO</name>
<sequence length="108" mass="11344">MKDHFAQVLARERAGLAAVTDGPTLAGWSRGVVDELSAPQSPYALALRPTGEVTDRADFLDRWRELIAETVDRLLRSGATSATAGASGDIDGDRTAVLVLAALHGEAS</sequence>
<dbReference type="EMBL" id="BSVB01000001">
    <property type="protein sequence ID" value="GMA94857.1"/>
    <property type="molecule type" value="Genomic_DNA"/>
</dbReference>